<dbReference type="PANTHER" id="PTHR33908">
    <property type="entry name" value="MANNOSYLTRANSFERASE YKCB-RELATED"/>
    <property type="match status" value="1"/>
</dbReference>
<protein>
    <submittedName>
        <fullName evidence="10">Glycosyltransferase family 39 protein</fullName>
    </submittedName>
</protein>
<keyword evidence="5 8" id="KW-0812">Transmembrane</keyword>
<dbReference type="Proteomes" id="UP000663090">
    <property type="component" value="Chromosome"/>
</dbReference>
<feature type="transmembrane region" description="Helical" evidence="8">
    <location>
        <begin position="228"/>
        <end position="249"/>
    </location>
</feature>
<feature type="domain" description="Glycosyltransferase RgtA/B/C/D-like" evidence="9">
    <location>
        <begin position="59"/>
        <end position="199"/>
    </location>
</feature>
<keyword evidence="4" id="KW-0808">Transferase</keyword>
<accession>A0ABX7N4K5</accession>
<dbReference type="InterPro" id="IPR050297">
    <property type="entry name" value="LipidA_mod_glycosyltrf_83"/>
</dbReference>
<keyword evidence="11" id="KW-1185">Reference proteome</keyword>
<evidence type="ECO:0000256" key="3">
    <source>
        <dbReference type="ARBA" id="ARBA00022676"/>
    </source>
</evidence>
<keyword evidence="2" id="KW-1003">Cell membrane</keyword>
<evidence type="ECO:0000256" key="7">
    <source>
        <dbReference type="ARBA" id="ARBA00023136"/>
    </source>
</evidence>
<gene>
    <name evidence="10" type="ORF">JY572_34120</name>
</gene>
<evidence type="ECO:0000256" key="5">
    <source>
        <dbReference type="ARBA" id="ARBA00022692"/>
    </source>
</evidence>
<evidence type="ECO:0000259" key="9">
    <source>
        <dbReference type="Pfam" id="PF13231"/>
    </source>
</evidence>
<dbReference type="EMBL" id="CP071091">
    <property type="protein sequence ID" value="QSQ13329.1"/>
    <property type="molecule type" value="Genomic_DNA"/>
</dbReference>
<keyword evidence="3" id="KW-0328">Glycosyltransferase</keyword>
<evidence type="ECO:0000313" key="11">
    <source>
        <dbReference type="Proteomes" id="UP000663090"/>
    </source>
</evidence>
<evidence type="ECO:0000256" key="6">
    <source>
        <dbReference type="ARBA" id="ARBA00022989"/>
    </source>
</evidence>
<dbReference type="InterPro" id="IPR038731">
    <property type="entry name" value="RgtA/B/C-like"/>
</dbReference>
<feature type="transmembrane region" description="Helical" evidence="8">
    <location>
        <begin position="63"/>
        <end position="89"/>
    </location>
</feature>
<feature type="transmembrane region" description="Helical" evidence="8">
    <location>
        <begin position="256"/>
        <end position="274"/>
    </location>
</feature>
<reference evidence="10 11" key="1">
    <citation type="submission" date="2021-02" db="EMBL/GenBank/DDBJ databases">
        <title>De Novo genome assembly of isolated myxobacteria.</title>
        <authorList>
            <person name="Stevens D.C."/>
        </authorList>
    </citation>
    <scope>NUCLEOTIDE SEQUENCE [LARGE SCALE GENOMIC DNA]</scope>
    <source>
        <strain evidence="10 11">SCHIC003</strain>
    </source>
</reference>
<evidence type="ECO:0000256" key="8">
    <source>
        <dbReference type="SAM" id="Phobius"/>
    </source>
</evidence>
<dbReference type="Pfam" id="PF13231">
    <property type="entry name" value="PMT_2"/>
    <property type="match status" value="1"/>
</dbReference>
<dbReference type="PANTHER" id="PTHR33908:SF11">
    <property type="entry name" value="MEMBRANE PROTEIN"/>
    <property type="match status" value="1"/>
</dbReference>
<organism evidence="10 11">
    <name type="scientific">Myxococcus landrumensis</name>
    <dbReference type="NCBI Taxonomy" id="2813577"/>
    <lineage>
        <taxon>Bacteria</taxon>
        <taxon>Pseudomonadati</taxon>
        <taxon>Myxococcota</taxon>
        <taxon>Myxococcia</taxon>
        <taxon>Myxococcales</taxon>
        <taxon>Cystobacterineae</taxon>
        <taxon>Myxococcaceae</taxon>
        <taxon>Myxococcus</taxon>
    </lineage>
</organism>
<evidence type="ECO:0000256" key="1">
    <source>
        <dbReference type="ARBA" id="ARBA00004651"/>
    </source>
</evidence>
<feature type="transmembrane region" description="Helical" evidence="8">
    <location>
        <begin position="180"/>
        <end position="199"/>
    </location>
</feature>
<dbReference type="RefSeq" id="WP_206715028.1">
    <property type="nucleotide sequence ID" value="NZ_CP071091.1"/>
</dbReference>
<feature type="transmembrane region" description="Helical" evidence="8">
    <location>
        <begin position="144"/>
        <end position="173"/>
    </location>
</feature>
<evidence type="ECO:0000256" key="2">
    <source>
        <dbReference type="ARBA" id="ARBA00022475"/>
    </source>
</evidence>
<sequence>MASTAPVAPGPAGLGLKTCLALLGVALVVRTVVALGTDVYFDTAYYWQWAQRLDWGYYDHPPLIAWLLALLGIHATALLCGAGTIAAVWGLARDVYQSREAAWRASALWSVVPGGMVAGIWATPDSPLLLFWTLALWALWRERWLWAGLASGLAVLAKFPAVLLGIAFLITALRARRLPWGAWGTGAIAALFLVPVLLWNARHDWVGILFQLKHGLDGQGGWRTLGDFIAGQFAFGGPVLAILALVYAVRGPREHFFLRMAALVPLLFFGYAASRARSEVNWTTMAYLSVCVGVAGMSRLWQRAAAFSGLAVVLGVSLHLFFPLMSVKRDTTLWRTHGWDVLSVLATPEKLFPEMKPGSVVAVFSGNYQLASLVALHAGVPVGTAGPVRFSQYDVWPEPPIPPGKDVLWVEEDGPFAPSALTDRFETMEDPVELVGMYKGRRLHPFRVWWVRNARPPPTPPEAPEGMNQSQR</sequence>
<keyword evidence="7 8" id="KW-0472">Membrane</keyword>
<proteinExistence type="predicted"/>
<feature type="transmembrane region" description="Helical" evidence="8">
    <location>
        <begin position="101"/>
        <end position="124"/>
    </location>
</feature>
<comment type="subcellular location">
    <subcellularLocation>
        <location evidence="1">Cell membrane</location>
        <topology evidence="1">Multi-pass membrane protein</topology>
    </subcellularLocation>
</comment>
<evidence type="ECO:0000313" key="10">
    <source>
        <dbReference type="EMBL" id="QSQ13329.1"/>
    </source>
</evidence>
<evidence type="ECO:0000256" key="4">
    <source>
        <dbReference type="ARBA" id="ARBA00022679"/>
    </source>
</evidence>
<keyword evidence="6 8" id="KW-1133">Transmembrane helix</keyword>
<name>A0ABX7N4K5_9BACT</name>
<feature type="transmembrane region" description="Helical" evidence="8">
    <location>
        <begin position="304"/>
        <end position="325"/>
    </location>
</feature>